<dbReference type="InterPro" id="IPR048634">
    <property type="entry name" value="SecD_SecF_C"/>
</dbReference>
<dbReference type="GO" id="GO:0006605">
    <property type="term" value="P:protein targeting"/>
    <property type="evidence" value="ECO:0007669"/>
    <property type="project" value="UniProtKB-UniRule"/>
</dbReference>
<evidence type="ECO:0000313" key="13">
    <source>
        <dbReference type="Proteomes" id="UP000590964"/>
    </source>
</evidence>
<protein>
    <recommendedName>
        <fullName evidence="9">Protein-export membrane protein SecF</fullName>
    </recommendedName>
</protein>
<dbReference type="GO" id="GO:0005886">
    <property type="term" value="C:plasma membrane"/>
    <property type="evidence" value="ECO:0007669"/>
    <property type="project" value="UniProtKB-SubCell"/>
</dbReference>
<keyword evidence="5 9" id="KW-0653">Protein transport</keyword>
<reference evidence="12" key="2">
    <citation type="submission" date="2021-03" db="EMBL/GenBank/DDBJ databases">
        <authorList>
            <person name="Jaffe A."/>
        </authorList>
    </citation>
    <scope>NUCLEOTIDE SEQUENCE</scope>
    <source>
        <strain evidence="12">RIFCSPLOWO2_01_FULL_43_13</strain>
    </source>
</reference>
<evidence type="ECO:0000256" key="7">
    <source>
        <dbReference type="ARBA" id="ARBA00023010"/>
    </source>
</evidence>
<comment type="similarity">
    <text evidence="9">Belongs to the SecD/SecF family. SecF subfamily.</text>
</comment>
<evidence type="ECO:0000256" key="9">
    <source>
        <dbReference type="HAMAP-Rule" id="MF_01464"/>
    </source>
</evidence>
<evidence type="ECO:0000256" key="3">
    <source>
        <dbReference type="ARBA" id="ARBA00022475"/>
    </source>
</evidence>
<dbReference type="SUPFAM" id="SSF82866">
    <property type="entry name" value="Multidrug efflux transporter AcrB transmembrane domain"/>
    <property type="match status" value="1"/>
</dbReference>
<evidence type="ECO:0000256" key="1">
    <source>
        <dbReference type="ARBA" id="ARBA00004651"/>
    </source>
</evidence>
<feature type="transmembrane region" description="Helical" evidence="9">
    <location>
        <begin position="226"/>
        <end position="246"/>
    </location>
</feature>
<dbReference type="EMBL" id="JAGVWB010000033">
    <property type="protein sequence ID" value="MBS3058710.1"/>
    <property type="molecule type" value="Genomic_DNA"/>
</dbReference>
<evidence type="ECO:0000256" key="4">
    <source>
        <dbReference type="ARBA" id="ARBA00022692"/>
    </source>
</evidence>
<proteinExistence type="inferred from homology"/>
<dbReference type="Gene3D" id="1.20.1640.10">
    <property type="entry name" value="Multidrug efflux transporter AcrB transmembrane domain"/>
    <property type="match status" value="1"/>
</dbReference>
<sequence length="360" mass="39758">MGAFFLSKFYSGNYKRYLVLPIALFFVFAALAFISPGITKGVDLLGGSLLIIDAPKPIAEKDVSDFLNKEFDLTDLSVSSISSPLGNKIRIQFVQSSSLALLKQDLDAASDFLKTNPAESKKHSLAVLEKTKAFVSESFSESDDAERLYSLAFDSYLKARQAFGESIKQKLIERFELGEDVALQSEDINPVLGELFWQGALWIGILGIVFILIVIFIFFRELIPSLAIVAAALFDALAALAAMAVFHIPLSLATIPTILLLIGYSIDTDILLTTRVLKRRDSTPSDRAWESLITGMTMTTTAIVALVVMLVLSYFTQLDVMFTIAFILVFGLLADIIATWLMNAPMILWYAEKKHKGVQQ</sequence>
<dbReference type="HAMAP" id="MF_01464_A">
    <property type="entry name" value="SecF_A"/>
    <property type="match status" value="1"/>
</dbReference>
<keyword evidence="6 9" id="KW-1133">Transmembrane helix</keyword>
<gene>
    <name evidence="9" type="primary">secF</name>
    <name evidence="11" type="ORF">HA222_04765</name>
    <name evidence="12" type="ORF">J4478_04910</name>
</gene>
<evidence type="ECO:0000313" key="12">
    <source>
        <dbReference type="EMBL" id="MBS3058710.1"/>
    </source>
</evidence>
<feature type="domain" description="Protein export membrane protein SecD/SecF C-terminal" evidence="10">
    <location>
        <begin position="182"/>
        <end position="352"/>
    </location>
</feature>
<keyword evidence="4 9" id="KW-0812">Transmembrane</keyword>
<dbReference type="Proteomes" id="UP000590964">
    <property type="component" value="Unassembled WGS sequence"/>
</dbReference>
<dbReference type="GO" id="GO:0065002">
    <property type="term" value="P:intracellular protein transmembrane transport"/>
    <property type="evidence" value="ECO:0007669"/>
    <property type="project" value="UniProtKB-UniRule"/>
</dbReference>
<evidence type="ECO:0000259" key="10">
    <source>
        <dbReference type="Pfam" id="PF02355"/>
    </source>
</evidence>
<evidence type="ECO:0000256" key="2">
    <source>
        <dbReference type="ARBA" id="ARBA00022448"/>
    </source>
</evidence>
<name>A0A7J4JZ56_9ARCH</name>
<evidence type="ECO:0000256" key="6">
    <source>
        <dbReference type="ARBA" id="ARBA00022989"/>
    </source>
</evidence>
<dbReference type="PANTHER" id="PTHR30081">
    <property type="entry name" value="PROTEIN-EXPORT MEMBRANE PROTEIN SEC"/>
    <property type="match status" value="1"/>
</dbReference>
<evidence type="ECO:0000256" key="5">
    <source>
        <dbReference type="ARBA" id="ARBA00022927"/>
    </source>
</evidence>
<comment type="caution">
    <text evidence="11">The sequence shown here is derived from an EMBL/GenBank/DDBJ whole genome shotgun (WGS) entry which is preliminary data.</text>
</comment>
<keyword evidence="8 9" id="KW-0472">Membrane</keyword>
<reference evidence="13" key="1">
    <citation type="journal article" date="2020" name="bioRxiv">
        <title>A rank-normalized archaeal taxonomy based on genome phylogeny resolves widespread incomplete and uneven classifications.</title>
        <authorList>
            <person name="Rinke C."/>
            <person name="Chuvochina M."/>
            <person name="Mussig A.J."/>
            <person name="Chaumeil P.-A."/>
            <person name="Waite D.W."/>
            <person name="Whitman W.B."/>
            <person name="Parks D.H."/>
            <person name="Hugenholtz P."/>
        </authorList>
    </citation>
    <scope>NUCLEOTIDE SEQUENCE [LARGE SCALE GENOMIC DNA]</scope>
</reference>
<dbReference type="EMBL" id="DUFW01000083">
    <property type="protein sequence ID" value="HIH21939.1"/>
    <property type="molecule type" value="Genomic_DNA"/>
</dbReference>
<comment type="function">
    <text evidence="9">Involved in protein export.</text>
</comment>
<dbReference type="InterPro" id="IPR024921">
    <property type="entry name" value="SecF_arc"/>
</dbReference>
<evidence type="ECO:0000256" key="8">
    <source>
        <dbReference type="ARBA" id="ARBA00023136"/>
    </source>
</evidence>
<organism evidence="11 13">
    <name type="scientific">Candidatus Iainarchaeum sp</name>
    <dbReference type="NCBI Taxonomy" id="3101447"/>
    <lineage>
        <taxon>Archaea</taxon>
        <taxon>Candidatus Iainarchaeota</taxon>
        <taxon>Candidatus Iainarchaeia</taxon>
        <taxon>Candidatus Iainarchaeales</taxon>
        <taxon>Candidatus Iainarchaeaceae</taxon>
        <taxon>Candidatus Iainarchaeum</taxon>
    </lineage>
</organism>
<dbReference type="Proteomes" id="UP000680185">
    <property type="component" value="Unassembled WGS sequence"/>
</dbReference>
<dbReference type="InterPro" id="IPR022813">
    <property type="entry name" value="SecD/SecF_arch_bac"/>
</dbReference>
<accession>A0A7J4JZ56</accession>
<feature type="transmembrane region" description="Helical" evidence="9">
    <location>
        <begin position="292"/>
        <end position="315"/>
    </location>
</feature>
<dbReference type="Pfam" id="PF02355">
    <property type="entry name" value="SecD_SecF_C"/>
    <property type="match status" value="1"/>
</dbReference>
<dbReference type="PANTHER" id="PTHR30081:SF8">
    <property type="entry name" value="PROTEIN TRANSLOCASE SUBUNIT SECF"/>
    <property type="match status" value="1"/>
</dbReference>
<keyword evidence="2 9" id="KW-0813">Transport</keyword>
<comment type="caution">
    <text evidence="9">Lacks conserved residue(s) required for the propagation of feature annotation.</text>
</comment>
<feature type="transmembrane region" description="Helical" evidence="9">
    <location>
        <begin position="321"/>
        <end position="351"/>
    </location>
</feature>
<reference evidence="12" key="3">
    <citation type="submission" date="2021-05" db="EMBL/GenBank/DDBJ databases">
        <title>Protein family content uncovers lineage relationships and bacterial pathway maintenance mechanisms in DPANN archaea.</title>
        <authorList>
            <person name="Castelle C.J."/>
            <person name="Meheust R."/>
            <person name="Jaffe A.L."/>
            <person name="Seitz K."/>
            <person name="Gong X."/>
            <person name="Baker B.J."/>
            <person name="Banfield J.F."/>
        </authorList>
    </citation>
    <scope>NUCLEOTIDE SEQUENCE</scope>
    <source>
        <strain evidence="12">RIFCSPLOWO2_01_FULL_43_13</strain>
    </source>
</reference>
<comment type="subcellular location">
    <subcellularLocation>
        <location evidence="1 9">Cell membrane</location>
        <topology evidence="1 9">Multi-pass membrane protein</topology>
    </subcellularLocation>
</comment>
<comment type="subunit">
    <text evidence="9">Part of the protein translocation apparatus. Forms a complex with SecD.</text>
</comment>
<dbReference type="AlphaFoldDB" id="A0A7J4JZ56"/>
<evidence type="ECO:0000313" key="11">
    <source>
        <dbReference type="EMBL" id="HIH21939.1"/>
    </source>
</evidence>
<feature type="transmembrane region" description="Helical" evidence="9">
    <location>
        <begin position="195"/>
        <end position="219"/>
    </location>
</feature>
<feature type="transmembrane region" description="Helical" evidence="9">
    <location>
        <begin position="17"/>
        <end position="38"/>
    </location>
</feature>
<keyword evidence="3 9" id="KW-1003">Cell membrane</keyword>
<keyword evidence="7 9" id="KW-0811">Translocation</keyword>